<evidence type="ECO:0000313" key="1">
    <source>
        <dbReference type="EMBL" id="MDG0847256.1"/>
    </source>
</evidence>
<proteinExistence type="predicted"/>
<evidence type="ECO:0000313" key="2">
    <source>
        <dbReference type="Proteomes" id="UP001152422"/>
    </source>
</evidence>
<sequence length="50" mass="5797">MNARDMINELIDIIEMVGDVDIATEDGEDFEFEYHNWGSDYSAVELNIKE</sequence>
<organism evidence="1 2">
    <name type="scientific">Staphylococcus equorum</name>
    <dbReference type="NCBI Taxonomy" id="246432"/>
    <lineage>
        <taxon>Bacteria</taxon>
        <taxon>Bacillati</taxon>
        <taxon>Bacillota</taxon>
        <taxon>Bacilli</taxon>
        <taxon>Bacillales</taxon>
        <taxon>Staphylococcaceae</taxon>
        <taxon>Staphylococcus</taxon>
    </lineage>
</organism>
<name>A0A9X4QZ86_9STAP</name>
<dbReference type="EMBL" id="JAMBQA010000012">
    <property type="protein sequence ID" value="MDG0847256.1"/>
    <property type="molecule type" value="Genomic_DNA"/>
</dbReference>
<keyword evidence="2" id="KW-1185">Reference proteome</keyword>
<gene>
    <name evidence="1" type="ORF">M4L89_13580</name>
</gene>
<reference evidence="1" key="1">
    <citation type="submission" date="2022-05" db="EMBL/GenBank/DDBJ databases">
        <title>Comparative genomics of Staphylococcus equorum isolates.</title>
        <authorList>
            <person name="Luelf R.H."/>
        </authorList>
    </citation>
    <scope>NUCLEOTIDE SEQUENCE</scope>
    <source>
        <strain evidence="1">TMW 2.2497</strain>
    </source>
</reference>
<dbReference type="AlphaFoldDB" id="A0A9X4QZ86"/>
<comment type="caution">
    <text evidence="1">The sequence shown here is derived from an EMBL/GenBank/DDBJ whole genome shotgun (WGS) entry which is preliminary data.</text>
</comment>
<dbReference type="Proteomes" id="UP001152422">
    <property type="component" value="Unassembled WGS sequence"/>
</dbReference>
<protein>
    <submittedName>
        <fullName evidence="1">Uncharacterized protein</fullName>
    </submittedName>
</protein>
<accession>A0A9X4QZ86</accession>
<dbReference type="RefSeq" id="WP_277583623.1">
    <property type="nucleotide sequence ID" value="NZ_JAMBPY010000015.1"/>
</dbReference>